<dbReference type="Proteomes" id="UP000465306">
    <property type="component" value="Unassembled WGS sequence"/>
</dbReference>
<sequence>MRALEGCYTAGAGVAQGPGALGGIGEPVQGGKDFQLRLPDDDCWSGNGFQQSSKRAVAQFMVRIRVHAVD</sequence>
<proteinExistence type="predicted"/>
<dbReference type="EMBL" id="BLKU01000003">
    <property type="protein sequence ID" value="GFG63844.1"/>
    <property type="molecule type" value="Genomic_DNA"/>
</dbReference>
<protein>
    <submittedName>
        <fullName evidence="1">Uncharacterized protein</fullName>
    </submittedName>
</protein>
<accession>A0ABQ1BKR5</accession>
<organism evidence="1 2">
    <name type="scientific">Mycobacterium kubicae</name>
    <dbReference type="NCBI Taxonomy" id="120959"/>
    <lineage>
        <taxon>Bacteria</taxon>
        <taxon>Bacillati</taxon>
        <taxon>Actinomycetota</taxon>
        <taxon>Actinomycetes</taxon>
        <taxon>Mycobacteriales</taxon>
        <taxon>Mycobacteriaceae</taxon>
        <taxon>Mycobacterium</taxon>
        <taxon>Mycobacterium simiae complex</taxon>
    </lineage>
</organism>
<evidence type="ECO:0000313" key="2">
    <source>
        <dbReference type="Proteomes" id="UP000465306"/>
    </source>
</evidence>
<reference evidence="1 2" key="1">
    <citation type="journal article" date="2019" name="Emerg. Microbes Infect.">
        <title>Comprehensive subspecies identification of 175 nontuberculous mycobacteria species based on 7547 genomic profiles.</title>
        <authorList>
            <person name="Matsumoto Y."/>
            <person name="Kinjo T."/>
            <person name="Motooka D."/>
            <person name="Nabeya D."/>
            <person name="Jung N."/>
            <person name="Uechi K."/>
            <person name="Horii T."/>
            <person name="Iida T."/>
            <person name="Fujita J."/>
            <person name="Nakamura S."/>
        </authorList>
    </citation>
    <scope>NUCLEOTIDE SEQUENCE [LARGE SCALE GENOMIC DNA]</scope>
    <source>
        <strain evidence="1 2">JCM 13573</strain>
    </source>
</reference>
<gene>
    <name evidence="1" type="ORF">MKUB_13340</name>
</gene>
<keyword evidence="2" id="KW-1185">Reference proteome</keyword>
<comment type="caution">
    <text evidence="1">The sequence shown here is derived from an EMBL/GenBank/DDBJ whole genome shotgun (WGS) entry which is preliminary data.</text>
</comment>
<name>A0ABQ1BKR5_9MYCO</name>
<evidence type="ECO:0000313" key="1">
    <source>
        <dbReference type="EMBL" id="GFG63844.1"/>
    </source>
</evidence>